<dbReference type="InterPro" id="IPR036388">
    <property type="entry name" value="WH-like_DNA-bd_sf"/>
</dbReference>
<evidence type="ECO:0000256" key="3">
    <source>
        <dbReference type="ARBA" id="ARBA00022821"/>
    </source>
</evidence>
<dbReference type="InterPro" id="IPR032675">
    <property type="entry name" value="LRR_dom_sf"/>
</dbReference>
<dbReference type="InterPro" id="IPR058922">
    <property type="entry name" value="WHD_DRP"/>
</dbReference>
<dbReference type="SUPFAM" id="SSF52058">
    <property type="entry name" value="L domain-like"/>
    <property type="match status" value="1"/>
</dbReference>
<protein>
    <recommendedName>
        <fullName evidence="4">Disease resistance protein winged helix domain-containing protein</fullName>
    </recommendedName>
</protein>
<gene>
    <name evidence="5" type="ORF">Dsin_013582</name>
</gene>
<evidence type="ECO:0000256" key="1">
    <source>
        <dbReference type="ARBA" id="ARBA00022614"/>
    </source>
</evidence>
<keyword evidence="3" id="KW-0611">Plant defense</keyword>
<dbReference type="EMBL" id="JANJYJ010000004">
    <property type="protein sequence ID" value="KAK3219612.1"/>
    <property type="molecule type" value="Genomic_DNA"/>
</dbReference>
<evidence type="ECO:0000256" key="2">
    <source>
        <dbReference type="ARBA" id="ARBA00022737"/>
    </source>
</evidence>
<evidence type="ECO:0000313" key="6">
    <source>
        <dbReference type="Proteomes" id="UP001281410"/>
    </source>
</evidence>
<proteinExistence type="predicted"/>
<dbReference type="PANTHER" id="PTHR33463:SF220">
    <property type="entry name" value="NB-ARC DOMAIN-CONTAINING PROTEIN"/>
    <property type="match status" value="1"/>
</dbReference>
<organism evidence="5 6">
    <name type="scientific">Dipteronia sinensis</name>
    <dbReference type="NCBI Taxonomy" id="43782"/>
    <lineage>
        <taxon>Eukaryota</taxon>
        <taxon>Viridiplantae</taxon>
        <taxon>Streptophyta</taxon>
        <taxon>Embryophyta</taxon>
        <taxon>Tracheophyta</taxon>
        <taxon>Spermatophyta</taxon>
        <taxon>Magnoliopsida</taxon>
        <taxon>eudicotyledons</taxon>
        <taxon>Gunneridae</taxon>
        <taxon>Pentapetalae</taxon>
        <taxon>rosids</taxon>
        <taxon>malvids</taxon>
        <taxon>Sapindales</taxon>
        <taxon>Sapindaceae</taxon>
        <taxon>Hippocastanoideae</taxon>
        <taxon>Acereae</taxon>
        <taxon>Dipteronia</taxon>
    </lineage>
</organism>
<keyword evidence="2" id="KW-0677">Repeat</keyword>
<dbReference type="AlphaFoldDB" id="A0AAE0ALD7"/>
<dbReference type="Pfam" id="PF23559">
    <property type="entry name" value="WHD_DRP"/>
    <property type="match status" value="1"/>
</dbReference>
<dbReference type="Proteomes" id="UP001281410">
    <property type="component" value="Unassembled WGS sequence"/>
</dbReference>
<dbReference type="PANTHER" id="PTHR33463">
    <property type="entry name" value="NB-ARC DOMAIN-CONTAINING PROTEIN-RELATED"/>
    <property type="match status" value="1"/>
</dbReference>
<evidence type="ECO:0000259" key="4">
    <source>
        <dbReference type="Pfam" id="PF23559"/>
    </source>
</evidence>
<sequence>MACNTTVEEWDYAIQILKRPPSEYAGTDKFPDMNKVYYRLKFSYDKLRGDKIKSCFKYCCLFSEDCLISKRDLIDCWIGEGFLDEFEGRLVINQGYSIINTLLRACLLEEDGNDYVKMHDVIRDMAVWIAREVEKENENFLVCASSGLTEAVEARKWEGVRRMSLMDNKIKNLPEAPQCSSLITLFLNGNWIRKIPHDFFQYMSSLKSFKPL</sequence>
<dbReference type="Gene3D" id="3.80.10.10">
    <property type="entry name" value="Ribonuclease Inhibitor"/>
    <property type="match status" value="1"/>
</dbReference>
<dbReference type="GO" id="GO:0006952">
    <property type="term" value="P:defense response"/>
    <property type="evidence" value="ECO:0007669"/>
    <property type="project" value="UniProtKB-KW"/>
</dbReference>
<accession>A0AAE0ALD7</accession>
<keyword evidence="6" id="KW-1185">Reference proteome</keyword>
<dbReference type="Gene3D" id="1.10.10.10">
    <property type="entry name" value="Winged helix-like DNA-binding domain superfamily/Winged helix DNA-binding domain"/>
    <property type="match status" value="1"/>
</dbReference>
<keyword evidence="1" id="KW-0433">Leucine-rich repeat</keyword>
<dbReference type="FunFam" id="1.10.10.10:FF:000322">
    <property type="entry name" value="Probable disease resistance protein At1g63360"/>
    <property type="match status" value="1"/>
</dbReference>
<reference evidence="5" key="1">
    <citation type="journal article" date="2023" name="Plant J.">
        <title>Genome sequences and population genomics provide insights into the demographic history, inbreeding, and mutation load of two 'living fossil' tree species of Dipteronia.</title>
        <authorList>
            <person name="Feng Y."/>
            <person name="Comes H.P."/>
            <person name="Chen J."/>
            <person name="Zhu S."/>
            <person name="Lu R."/>
            <person name="Zhang X."/>
            <person name="Li P."/>
            <person name="Qiu J."/>
            <person name="Olsen K.M."/>
            <person name="Qiu Y."/>
        </authorList>
    </citation>
    <scope>NUCLEOTIDE SEQUENCE</scope>
    <source>
        <strain evidence="5">NBL</strain>
    </source>
</reference>
<comment type="caution">
    <text evidence="5">The sequence shown here is derived from an EMBL/GenBank/DDBJ whole genome shotgun (WGS) entry which is preliminary data.</text>
</comment>
<dbReference type="InterPro" id="IPR050905">
    <property type="entry name" value="Plant_NBS-LRR"/>
</dbReference>
<name>A0AAE0ALD7_9ROSI</name>
<evidence type="ECO:0000313" key="5">
    <source>
        <dbReference type="EMBL" id="KAK3219612.1"/>
    </source>
</evidence>
<feature type="domain" description="Disease resistance protein winged helix" evidence="4">
    <location>
        <begin position="61"/>
        <end position="126"/>
    </location>
</feature>